<evidence type="ECO:0000313" key="14">
    <source>
        <dbReference type="Proteomes" id="UP001457282"/>
    </source>
</evidence>
<dbReference type="Pfam" id="PF08263">
    <property type="entry name" value="LRRNT_2"/>
    <property type="match status" value="1"/>
</dbReference>
<dbReference type="GO" id="GO:0005524">
    <property type="term" value="F:ATP binding"/>
    <property type="evidence" value="ECO:0007669"/>
    <property type="project" value="InterPro"/>
</dbReference>
<comment type="subcellular location">
    <subcellularLocation>
        <location evidence="2">Membrane</location>
    </subcellularLocation>
    <subcellularLocation>
        <location evidence="1">Secreted</location>
        <location evidence="1">Cell wall</location>
    </subcellularLocation>
</comment>
<evidence type="ECO:0000256" key="3">
    <source>
        <dbReference type="ARBA" id="ARBA00022512"/>
    </source>
</evidence>
<evidence type="ECO:0000256" key="4">
    <source>
        <dbReference type="ARBA" id="ARBA00022614"/>
    </source>
</evidence>
<keyword evidence="5" id="KW-0812">Transmembrane</keyword>
<evidence type="ECO:0000256" key="9">
    <source>
        <dbReference type="ARBA" id="ARBA00023136"/>
    </source>
</evidence>
<feature type="chain" id="PRO_5043362883" description="Protein kinase domain-containing protein" evidence="11">
    <location>
        <begin position="22"/>
        <end position="625"/>
    </location>
</feature>
<dbReference type="InterPro" id="IPR013210">
    <property type="entry name" value="LRR_N_plant-typ"/>
</dbReference>
<keyword evidence="3" id="KW-0134">Cell wall</keyword>
<organism evidence="13 14">
    <name type="scientific">Rubus argutus</name>
    <name type="common">Southern blackberry</name>
    <dbReference type="NCBI Taxonomy" id="59490"/>
    <lineage>
        <taxon>Eukaryota</taxon>
        <taxon>Viridiplantae</taxon>
        <taxon>Streptophyta</taxon>
        <taxon>Embryophyta</taxon>
        <taxon>Tracheophyta</taxon>
        <taxon>Spermatophyta</taxon>
        <taxon>Magnoliopsida</taxon>
        <taxon>eudicotyledons</taxon>
        <taxon>Gunneridae</taxon>
        <taxon>Pentapetalae</taxon>
        <taxon>rosids</taxon>
        <taxon>fabids</taxon>
        <taxon>Rosales</taxon>
        <taxon>Rosaceae</taxon>
        <taxon>Rosoideae</taxon>
        <taxon>Rosoideae incertae sedis</taxon>
        <taxon>Rubus</taxon>
    </lineage>
</organism>
<dbReference type="Pfam" id="PF07714">
    <property type="entry name" value="PK_Tyr_Ser-Thr"/>
    <property type="match status" value="1"/>
</dbReference>
<dbReference type="PROSITE" id="PS50011">
    <property type="entry name" value="PROTEIN_KINASE_DOM"/>
    <property type="match status" value="1"/>
</dbReference>
<dbReference type="AlphaFoldDB" id="A0AAW1VKM9"/>
<evidence type="ECO:0000256" key="5">
    <source>
        <dbReference type="ARBA" id="ARBA00022692"/>
    </source>
</evidence>
<keyword evidence="3" id="KW-0964">Secreted</keyword>
<dbReference type="InterPro" id="IPR011009">
    <property type="entry name" value="Kinase-like_dom_sf"/>
</dbReference>
<sequence length="625" mass="70563">MAVKVAAAVVVVLLFVWSSEPGTFTLFCHAEQEVPSDIRCLKSIKESLEDPLSSLSHWNLNNNTEGFICGFSGVECWHQDENKVLNLNLSGMGLKGNFPRGIADCHSLVQLNLAHNQLSGPIPSDISDLLPYVTSLDLSNNNFSGQVPATLANCSFLNVLRLHHNRLTGSLPTQLAMLDRIKIFRVSNNLLSGPVPPFISKHTFIMRDSFANNKGLCGFPLEPCNSNNNNKRKSDVHSSEVPFGIGYALSFIAMFISCCVPWTEIKMEMKWIAFYMLEKRNKRKQAHNKPIKFQDEFFFKKQIGRFEKTINRMSFTELSKATGSFSLGNVIGFGKMGTMYKATLANGWFLAVKRLHHDCEQSEKKFISELLAMSRLRHENLVPLLGFCIHNNEKLLVYKYMSNGNLYDWLHPVAGANNKILEWPLRVKIAVGVARGLARLHHNTKFRIVHRSLSSNCILLDRYFEPYISNFGDTIISNRGGVMFVCSNDSDSGQFVNSGMWESDFVKKDVYDYGIVLVELITGKEHITSGSSNSLHKTLVEWIDHVSTSSFILNDAIDKHLIGQGFDDDIIQFLKIASDCVQPYPYQRSTMLQVYRAVTTIGQKYDIPCQELVSPRKKLRDSFES</sequence>
<dbReference type="Proteomes" id="UP001457282">
    <property type="component" value="Unassembled WGS sequence"/>
</dbReference>
<evidence type="ECO:0000256" key="7">
    <source>
        <dbReference type="ARBA" id="ARBA00022737"/>
    </source>
</evidence>
<feature type="domain" description="Protein kinase" evidence="12">
    <location>
        <begin position="325"/>
        <end position="601"/>
    </location>
</feature>
<dbReference type="InterPro" id="IPR046959">
    <property type="entry name" value="PRK1-6/SRF4-like"/>
</dbReference>
<evidence type="ECO:0000256" key="1">
    <source>
        <dbReference type="ARBA" id="ARBA00004191"/>
    </source>
</evidence>
<dbReference type="Gene3D" id="3.30.200.20">
    <property type="entry name" value="Phosphorylase Kinase, domain 1"/>
    <property type="match status" value="1"/>
</dbReference>
<gene>
    <name evidence="13" type="ORF">M0R45_000468</name>
</gene>
<protein>
    <recommendedName>
        <fullName evidence="12">Protein kinase domain-containing protein</fullName>
    </recommendedName>
</protein>
<reference evidence="13 14" key="1">
    <citation type="journal article" date="2023" name="G3 (Bethesda)">
        <title>A chromosome-length genome assembly and annotation of blackberry (Rubus argutus, cv. 'Hillquist').</title>
        <authorList>
            <person name="Bruna T."/>
            <person name="Aryal R."/>
            <person name="Dudchenko O."/>
            <person name="Sargent D.J."/>
            <person name="Mead D."/>
            <person name="Buti M."/>
            <person name="Cavallini A."/>
            <person name="Hytonen T."/>
            <person name="Andres J."/>
            <person name="Pham M."/>
            <person name="Weisz D."/>
            <person name="Mascagni F."/>
            <person name="Usai G."/>
            <person name="Natali L."/>
            <person name="Bassil N."/>
            <person name="Fernandez G.E."/>
            <person name="Lomsadze A."/>
            <person name="Armour M."/>
            <person name="Olukolu B."/>
            <person name="Poorten T."/>
            <person name="Britton C."/>
            <person name="Davik J."/>
            <person name="Ashrafi H."/>
            <person name="Aiden E.L."/>
            <person name="Borodovsky M."/>
            <person name="Worthington M."/>
        </authorList>
    </citation>
    <scope>NUCLEOTIDE SEQUENCE [LARGE SCALE GENOMIC DNA]</scope>
    <source>
        <strain evidence="13">PI 553951</strain>
    </source>
</reference>
<dbReference type="FunFam" id="3.80.10.10:FF:000400">
    <property type="entry name" value="Nuclear pore complex protein NUP107"/>
    <property type="match status" value="1"/>
</dbReference>
<proteinExistence type="inferred from homology"/>
<dbReference type="PANTHER" id="PTHR48007:SF86">
    <property type="entry name" value="(WILD MALAYSIAN BANANA) HYPOTHETICAL PROTEIN"/>
    <property type="match status" value="1"/>
</dbReference>
<keyword evidence="7" id="KW-0677">Repeat</keyword>
<name>A0AAW1VKM9_RUBAR</name>
<dbReference type="InterPro" id="IPR001245">
    <property type="entry name" value="Ser-Thr/Tyr_kinase_cat_dom"/>
</dbReference>
<dbReference type="InterPro" id="IPR001611">
    <property type="entry name" value="Leu-rich_rpt"/>
</dbReference>
<feature type="signal peptide" evidence="11">
    <location>
        <begin position="1"/>
        <end position="21"/>
    </location>
</feature>
<evidence type="ECO:0000256" key="2">
    <source>
        <dbReference type="ARBA" id="ARBA00004370"/>
    </source>
</evidence>
<evidence type="ECO:0000256" key="10">
    <source>
        <dbReference type="ARBA" id="ARBA00038043"/>
    </source>
</evidence>
<dbReference type="InterPro" id="IPR032675">
    <property type="entry name" value="LRR_dom_sf"/>
</dbReference>
<keyword evidence="8" id="KW-1133">Transmembrane helix</keyword>
<evidence type="ECO:0000256" key="8">
    <source>
        <dbReference type="ARBA" id="ARBA00022989"/>
    </source>
</evidence>
<dbReference type="SUPFAM" id="SSF56112">
    <property type="entry name" value="Protein kinase-like (PK-like)"/>
    <property type="match status" value="1"/>
</dbReference>
<dbReference type="SUPFAM" id="SSF52058">
    <property type="entry name" value="L domain-like"/>
    <property type="match status" value="1"/>
</dbReference>
<dbReference type="GO" id="GO:0016020">
    <property type="term" value="C:membrane"/>
    <property type="evidence" value="ECO:0007669"/>
    <property type="project" value="UniProtKB-SubCell"/>
</dbReference>
<keyword evidence="6 11" id="KW-0732">Signal</keyword>
<dbReference type="Gene3D" id="1.10.510.10">
    <property type="entry name" value="Transferase(Phosphotransferase) domain 1"/>
    <property type="match status" value="1"/>
</dbReference>
<comment type="caution">
    <text evidence="13">The sequence shown here is derived from an EMBL/GenBank/DDBJ whole genome shotgun (WGS) entry which is preliminary data.</text>
</comment>
<dbReference type="GO" id="GO:0004672">
    <property type="term" value="F:protein kinase activity"/>
    <property type="evidence" value="ECO:0007669"/>
    <property type="project" value="InterPro"/>
</dbReference>
<evidence type="ECO:0000259" key="12">
    <source>
        <dbReference type="PROSITE" id="PS50011"/>
    </source>
</evidence>
<comment type="similarity">
    <text evidence="10">Belongs to the polygalacturonase-inhibiting protein family.</text>
</comment>
<keyword evidence="4" id="KW-0433">Leucine-rich repeat</keyword>
<dbReference type="EMBL" id="JBEDUW010000173">
    <property type="protein sequence ID" value="KAK9905132.1"/>
    <property type="molecule type" value="Genomic_DNA"/>
</dbReference>
<dbReference type="PANTHER" id="PTHR48007">
    <property type="entry name" value="LEUCINE-RICH REPEAT RECEPTOR-LIKE PROTEIN KINASE PXC1"/>
    <property type="match status" value="1"/>
</dbReference>
<accession>A0AAW1VKM9</accession>
<keyword evidence="14" id="KW-1185">Reference proteome</keyword>
<evidence type="ECO:0000256" key="11">
    <source>
        <dbReference type="SAM" id="SignalP"/>
    </source>
</evidence>
<dbReference type="Gene3D" id="3.80.10.10">
    <property type="entry name" value="Ribonuclease Inhibitor"/>
    <property type="match status" value="1"/>
</dbReference>
<evidence type="ECO:0000313" key="13">
    <source>
        <dbReference type="EMBL" id="KAK9905132.1"/>
    </source>
</evidence>
<dbReference type="Pfam" id="PF00560">
    <property type="entry name" value="LRR_1"/>
    <property type="match status" value="2"/>
</dbReference>
<dbReference type="FunFam" id="3.30.200.20:FF:000466">
    <property type="entry name" value="Putative LRR receptor-like serine/threonine-protein kinase"/>
    <property type="match status" value="1"/>
</dbReference>
<dbReference type="InterPro" id="IPR000719">
    <property type="entry name" value="Prot_kinase_dom"/>
</dbReference>
<keyword evidence="9" id="KW-0472">Membrane</keyword>
<evidence type="ECO:0000256" key="6">
    <source>
        <dbReference type="ARBA" id="ARBA00022729"/>
    </source>
</evidence>